<evidence type="ECO:0000256" key="2">
    <source>
        <dbReference type="ARBA" id="ARBA00023125"/>
    </source>
</evidence>
<dbReference type="GO" id="GO:1901135">
    <property type="term" value="P:carbohydrate derivative metabolic process"/>
    <property type="evidence" value="ECO:0007669"/>
    <property type="project" value="InterPro"/>
</dbReference>
<dbReference type="OrthoDB" id="370421at2"/>
<keyword evidence="3" id="KW-0804">Transcription</keyword>
<dbReference type="CDD" id="cd05013">
    <property type="entry name" value="SIS_RpiR"/>
    <property type="match status" value="1"/>
</dbReference>
<dbReference type="PANTHER" id="PTHR30514:SF1">
    <property type="entry name" value="HTH-TYPE TRANSCRIPTIONAL REGULATOR HEXR-RELATED"/>
    <property type="match status" value="1"/>
</dbReference>
<sequence length="297" mass="31390">MSEVFTPETVSTIAPVPPAVPLLERLRSRLRSLTPAERRVADVVLRDPLEVIHLSVTELAAAADTSSATVVRLCASIGLRGFQELKITLATQSIPSEKRVLDKVEAGDDTASVAHKVLTGTISAIEAAAAALDHDALDRLASAVLAADRVLFGAVGTSAPLAQDAAYRLTTIGIPATFIPDVHTQHVSARMLRPGDLFFAISHTGSTVETLAATRAARDAGAVTVAITSFRSSPLTETVDLSLVAGSAETAYRVEAMTSRIVHFAILDALYVTLTLRRGDTVDALALTEDVLIEHRI</sequence>
<dbReference type="Gene3D" id="1.10.10.10">
    <property type="entry name" value="Winged helix-like DNA-binding domain superfamily/Winged helix DNA-binding domain"/>
    <property type="match status" value="1"/>
</dbReference>
<dbReference type="InterPro" id="IPR009057">
    <property type="entry name" value="Homeodomain-like_sf"/>
</dbReference>
<dbReference type="InterPro" id="IPR047640">
    <property type="entry name" value="RpiR-like"/>
</dbReference>
<dbReference type="AlphaFoldDB" id="A0A3L7ARD8"/>
<dbReference type="Proteomes" id="UP000269438">
    <property type="component" value="Unassembled WGS sequence"/>
</dbReference>
<feature type="domain" description="SIS" evidence="5">
    <location>
        <begin position="140"/>
        <end position="280"/>
    </location>
</feature>
<dbReference type="InterPro" id="IPR035472">
    <property type="entry name" value="RpiR-like_SIS"/>
</dbReference>
<dbReference type="SUPFAM" id="SSF46689">
    <property type="entry name" value="Homeodomain-like"/>
    <property type="match status" value="1"/>
</dbReference>
<dbReference type="GO" id="GO:0003677">
    <property type="term" value="F:DNA binding"/>
    <property type="evidence" value="ECO:0007669"/>
    <property type="project" value="UniProtKB-KW"/>
</dbReference>
<dbReference type="RefSeq" id="WP_121688193.1">
    <property type="nucleotide sequence ID" value="NZ_RCUY01000005.1"/>
</dbReference>
<organism evidence="6 7">
    <name type="scientific">Mycetocola lacteus</name>
    <dbReference type="NCBI Taxonomy" id="76637"/>
    <lineage>
        <taxon>Bacteria</taxon>
        <taxon>Bacillati</taxon>
        <taxon>Actinomycetota</taxon>
        <taxon>Actinomycetes</taxon>
        <taxon>Micrococcales</taxon>
        <taxon>Microbacteriaceae</taxon>
        <taxon>Mycetocola</taxon>
    </lineage>
</organism>
<dbReference type="PROSITE" id="PS51464">
    <property type="entry name" value="SIS"/>
    <property type="match status" value="1"/>
</dbReference>
<evidence type="ECO:0000256" key="1">
    <source>
        <dbReference type="ARBA" id="ARBA00023015"/>
    </source>
</evidence>
<dbReference type="InterPro" id="IPR046348">
    <property type="entry name" value="SIS_dom_sf"/>
</dbReference>
<keyword evidence="1" id="KW-0805">Transcription regulation</keyword>
<dbReference type="PANTHER" id="PTHR30514">
    <property type="entry name" value="GLUCOKINASE"/>
    <property type="match status" value="1"/>
</dbReference>
<dbReference type="EMBL" id="RCUY01000005">
    <property type="protein sequence ID" value="RLP83056.1"/>
    <property type="molecule type" value="Genomic_DNA"/>
</dbReference>
<comment type="caution">
    <text evidence="6">The sequence shown here is derived from an EMBL/GenBank/DDBJ whole genome shotgun (WGS) entry which is preliminary data.</text>
</comment>
<evidence type="ECO:0000313" key="7">
    <source>
        <dbReference type="Proteomes" id="UP000269438"/>
    </source>
</evidence>
<keyword evidence="7" id="KW-1185">Reference proteome</keyword>
<dbReference type="PROSITE" id="PS51071">
    <property type="entry name" value="HTH_RPIR"/>
    <property type="match status" value="1"/>
</dbReference>
<accession>A0A3L7ARD8</accession>
<evidence type="ECO:0000313" key="6">
    <source>
        <dbReference type="EMBL" id="RLP83056.1"/>
    </source>
</evidence>
<proteinExistence type="predicted"/>
<gene>
    <name evidence="6" type="ORF">D9V34_07390</name>
</gene>
<dbReference type="GO" id="GO:0003700">
    <property type="term" value="F:DNA-binding transcription factor activity"/>
    <property type="evidence" value="ECO:0007669"/>
    <property type="project" value="InterPro"/>
</dbReference>
<reference evidence="6 7" key="1">
    <citation type="submission" date="2018-10" db="EMBL/GenBank/DDBJ databases">
        <authorList>
            <person name="Li J."/>
        </authorList>
    </citation>
    <scope>NUCLEOTIDE SEQUENCE [LARGE SCALE GENOMIC DNA]</scope>
    <source>
        <strain evidence="6 7">JCM 11654</strain>
    </source>
</reference>
<evidence type="ECO:0000259" key="4">
    <source>
        <dbReference type="PROSITE" id="PS51071"/>
    </source>
</evidence>
<dbReference type="Gene3D" id="3.40.50.10490">
    <property type="entry name" value="Glucose-6-phosphate isomerase like protein, domain 1"/>
    <property type="match status" value="1"/>
</dbReference>
<evidence type="ECO:0000256" key="3">
    <source>
        <dbReference type="ARBA" id="ARBA00023163"/>
    </source>
</evidence>
<dbReference type="GO" id="GO:0097367">
    <property type="term" value="F:carbohydrate derivative binding"/>
    <property type="evidence" value="ECO:0007669"/>
    <property type="project" value="InterPro"/>
</dbReference>
<dbReference type="InterPro" id="IPR000281">
    <property type="entry name" value="HTH_RpiR"/>
</dbReference>
<evidence type="ECO:0000259" key="5">
    <source>
        <dbReference type="PROSITE" id="PS51464"/>
    </source>
</evidence>
<dbReference type="InterPro" id="IPR036388">
    <property type="entry name" value="WH-like_DNA-bd_sf"/>
</dbReference>
<feature type="domain" description="HTH rpiR-type" evidence="4">
    <location>
        <begin position="20"/>
        <end position="96"/>
    </location>
</feature>
<protein>
    <submittedName>
        <fullName evidence="6">MurR/RpiR family transcriptional regulator</fullName>
    </submittedName>
</protein>
<name>A0A3L7ARD8_9MICO</name>
<dbReference type="Pfam" id="PF01380">
    <property type="entry name" value="SIS"/>
    <property type="match status" value="1"/>
</dbReference>
<dbReference type="SUPFAM" id="SSF53697">
    <property type="entry name" value="SIS domain"/>
    <property type="match status" value="1"/>
</dbReference>
<dbReference type="InterPro" id="IPR001347">
    <property type="entry name" value="SIS_dom"/>
</dbReference>
<dbReference type="Pfam" id="PF01418">
    <property type="entry name" value="HTH_6"/>
    <property type="match status" value="1"/>
</dbReference>
<keyword evidence="2" id="KW-0238">DNA-binding</keyword>